<dbReference type="CDD" id="cd22343">
    <property type="entry name" value="PDDEXK_lambda_exonuclease-like"/>
    <property type="match status" value="1"/>
</dbReference>
<dbReference type="PANTHER" id="PTHR46609">
    <property type="entry name" value="EXONUCLEASE, PHAGE-TYPE/RECB, C-TERMINAL DOMAIN-CONTAINING PROTEIN"/>
    <property type="match status" value="1"/>
</dbReference>
<dbReference type="InterPro" id="IPR011604">
    <property type="entry name" value="PDDEXK-like_dom_sf"/>
</dbReference>
<feature type="domain" description="YqaJ viral recombinase" evidence="1">
    <location>
        <begin position="63"/>
        <end position="171"/>
    </location>
</feature>
<reference evidence="2" key="1">
    <citation type="submission" date="2019-08" db="EMBL/GenBank/DDBJ databases">
        <title>The genome of the North American firefly Photinus pyralis.</title>
        <authorList>
            <consortium name="Photinus pyralis genome working group"/>
            <person name="Fallon T.R."/>
            <person name="Sander Lower S.E."/>
            <person name="Weng J.-K."/>
        </authorList>
    </citation>
    <scope>NUCLEOTIDE SEQUENCE</scope>
    <source>
        <strain evidence="2">TRF0915ILg1</strain>
        <tissue evidence="2">Whole body</tissue>
    </source>
</reference>
<dbReference type="Gene3D" id="3.90.320.10">
    <property type="match status" value="1"/>
</dbReference>
<dbReference type="SUPFAM" id="SSF52980">
    <property type="entry name" value="Restriction endonuclease-like"/>
    <property type="match status" value="1"/>
</dbReference>
<proteinExistence type="predicted"/>
<evidence type="ECO:0000259" key="1">
    <source>
        <dbReference type="Pfam" id="PF09588"/>
    </source>
</evidence>
<sequence length="212" mass="24116">MKNNRKRRMECDVNNADYGENAEEVGLTEDEVRSAKEKIFSELKPEDVDLVRQQALGQHDNVNWFEARRNRLTASWFGQVCIRRDATPCHNLVKNILYGSRNLTAAIMYERLYEKVAIHEYKKKYNVDVSPCGFVISREYPYLGASPDGLINDDGLLEVKSALTRNLIMIRCTTEEDTSLSPIVKTTVGGAEVIHQGRCSLLDTPPHGRAWL</sequence>
<comment type="caution">
    <text evidence="2">The sequence shown here is derived from an EMBL/GenBank/DDBJ whole genome shotgun (WGS) entry which is preliminary data.</text>
</comment>
<dbReference type="InterPro" id="IPR019080">
    <property type="entry name" value="YqaJ_viral_recombinase"/>
</dbReference>
<dbReference type="OrthoDB" id="6778619at2759"/>
<accession>A0A8K0CL12</accession>
<organism evidence="2 3">
    <name type="scientific">Ignelater luminosus</name>
    <name type="common">Cucubano</name>
    <name type="synonym">Pyrophorus luminosus</name>
    <dbReference type="NCBI Taxonomy" id="2038154"/>
    <lineage>
        <taxon>Eukaryota</taxon>
        <taxon>Metazoa</taxon>
        <taxon>Ecdysozoa</taxon>
        <taxon>Arthropoda</taxon>
        <taxon>Hexapoda</taxon>
        <taxon>Insecta</taxon>
        <taxon>Pterygota</taxon>
        <taxon>Neoptera</taxon>
        <taxon>Endopterygota</taxon>
        <taxon>Coleoptera</taxon>
        <taxon>Polyphaga</taxon>
        <taxon>Elateriformia</taxon>
        <taxon>Elateroidea</taxon>
        <taxon>Elateridae</taxon>
        <taxon>Agrypninae</taxon>
        <taxon>Pyrophorini</taxon>
        <taxon>Ignelater</taxon>
    </lineage>
</organism>
<dbReference type="PANTHER" id="PTHR46609:SF8">
    <property type="entry name" value="YQAJ VIRAL RECOMBINASE DOMAIN-CONTAINING PROTEIN"/>
    <property type="match status" value="1"/>
</dbReference>
<dbReference type="InterPro" id="IPR011335">
    <property type="entry name" value="Restrct_endonuc-II-like"/>
</dbReference>
<dbReference type="GO" id="GO:0006281">
    <property type="term" value="P:DNA repair"/>
    <property type="evidence" value="ECO:0007669"/>
    <property type="project" value="UniProtKB-ARBA"/>
</dbReference>
<dbReference type="AlphaFoldDB" id="A0A8K0CL12"/>
<keyword evidence="3" id="KW-1185">Reference proteome</keyword>
<gene>
    <name evidence="2" type="ORF">ILUMI_19775</name>
</gene>
<name>A0A8K0CL12_IGNLU</name>
<dbReference type="EMBL" id="VTPC01087794">
    <property type="protein sequence ID" value="KAF2886398.1"/>
    <property type="molecule type" value="Genomic_DNA"/>
</dbReference>
<dbReference type="Proteomes" id="UP000801492">
    <property type="component" value="Unassembled WGS sequence"/>
</dbReference>
<evidence type="ECO:0000313" key="2">
    <source>
        <dbReference type="EMBL" id="KAF2886398.1"/>
    </source>
</evidence>
<protein>
    <recommendedName>
        <fullName evidence="1">YqaJ viral recombinase domain-containing protein</fullName>
    </recommendedName>
</protein>
<evidence type="ECO:0000313" key="3">
    <source>
        <dbReference type="Proteomes" id="UP000801492"/>
    </source>
</evidence>
<dbReference type="InterPro" id="IPR051703">
    <property type="entry name" value="NF-kappa-B_Signaling_Reg"/>
</dbReference>
<dbReference type="Pfam" id="PF09588">
    <property type="entry name" value="YqaJ"/>
    <property type="match status" value="1"/>
</dbReference>